<evidence type="ECO:0000256" key="1">
    <source>
        <dbReference type="SAM" id="MobiDB-lite"/>
    </source>
</evidence>
<dbReference type="RefSeq" id="WP_146162004.1">
    <property type="nucleotide sequence ID" value="NZ_QAOI01000001.1"/>
</dbReference>
<protein>
    <submittedName>
        <fullName evidence="2">Uncharacterized protein</fullName>
    </submittedName>
</protein>
<dbReference type="AlphaFoldDB" id="A0A2T5I521"/>
<dbReference type="Proteomes" id="UP000244128">
    <property type="component" value="Unassembled WGS sequence"/>
</dbReference>
<feature type="region of interest" description="Disordered" evidence="1">
    <location>
        <begin position="27"/>
        <end position="104"/>
    </location>
</feature>
<evidence type="ECO:0000313" key="3">
    <source>
        <dbReference type="Proteomes" id="UP000244128"/>
    </source>
</evidence>
<reference evidence="2 3" key="1">
    <citation type="submission" date="2018-04" db="EMBL/GenBank/DDBJ databases">
        <title>Active sludge and wastewater microbial communities from Klosterneuburg, Austria.</title>
        <authorList>
            <person name="Wagner M."/>
        </authorList>
    </citation>
    <scope>NUCLEOTIDE SEQUENCE [LARGE SCALE GENOMIC DNA]</scope>
    <source>
        <strain evidence="2 3">Nm49</strain>
    </source>
</reference>
<organism evidence="2 3">
    <name type="scientific">Nitrosomonas oligotropha</name>
    <dbReference type="NCBI Taxonomy" id="42354"/>
    <lineage>
        <taxon>Bacteria</taxon>
        <taxon>Pseudomonadati</taxon>
        <taxon>Pseudomonadota</taxon>
        <taxon>Betaproteobacteria</taxon>
        <taxon>Nitrosomonadales</taxon>
        <taxon>Nitrosomonadaceae</taxon>
        <taxon>Nitrosomonas</taxon>
    </lineage>
</organism>
<dbReference type="EMBL" id="QAOI01000001">
    <property type="protein sequence ID" value="PTQ78888.1"/>
    <property type="molecule type" value="Genomic_DNA"/>
</dbReference>
<feature type="compositionally biased region" description="Basic and acidic residues" evidence="1">
    <location>
        <begin position="48"/>
        <end position="69"/>
    </location>
</feature>
<proteinExistence type="predicted"/>
<sequence length="104" mass="11685">MATIRNILIAIFIGILFIFSSPAFSQSIPPLDKPVEKPQIDQMSESGRIQERNDIKRRELNSPDSDENHPNNPNVNQAEDHSDTDPKSPSIKLRTPLGTENNVH</sequence>
<comment type="caution">
    <text evidence="2">The sequence shown here is derived from an EMBL/GenBank/DDBJ whole genome shotgun (WGS) entry which is preliminary data.</text>
</comment>
<accession>A0A2T5I521</accession>
<gene>
    <name evidence="2" type="ORF">C8R26_101204</name>
</gene>
<evidence type="ECO:0000313" key="2">
    <source>
        <dbReference type="EMBL" id="PTQ78888.1"/>
    </source>
</evidence>
<name>A0A2T5I521_9PROT</name>